<protein>
    <recommendedName>
        <fullName evidence="3">Glycosyltransferase 2-like domain-containing protein</fullName>
    </recommendedName>
</protein>
<dbReference type="Proteomes" id="UP000229847">
    <property type="component" value="Unassembled WGS sequence"/>
</dbReference>
<sequence length="264" mass="30995">MPERETSILYRTHSGENKAPRPDWYSKELCLKSMIISYDLLQQQSSANFTVLFDGELNPHDEWAKTVKRMVEPRGVIIEKPHRGNCESTMNAIYTASEYPDNQVVVIAEDDYLWLTPSLIGLYHSLTELPAHYSTPYDHPVRYQPDYPLGADYPHWHNTIYITSERHWRTQESTCMTFATTSRTIKEDLEYFEKYKDNGKGRPEDRELFREMQGLEYYQYKHPNTPRILVGPMPSLATHVHLPWIAPLIDWEKAAREVNDKDIK</sequence>
<proteinExistence type="predicted"/>
<gene>
    <name evidence="1" type="ORF">COX03_01050</name>
</gene>
<evidence type="ECO:0008006" key="3">
    <source>
        <dbReference type="Google" id="ProtNLM"/>
    </source>
</evidence>
<organism evidence="1 2">
    <name type="scientific">Candidatus Woesebacteria bacterium CG22_combo_CG10-13_8_21_14_all_39_10</name>
    <dbReference type="NCBI Taxonomy" id="1975059"/>
    <lineage>
        <taxon>Bacteria</taxon>
        <taxon>Candidatus Woeseibacteriota</taxon>
    </lineage>
</organism>
<reference evidence="1 2" key="1">
    <citation type="submission" date="2017-09" db="EMBL/GenBank/DDBJ databases">
        <title>Depth-based differentiation of microbial function through sediment-hosted aquifers and enrichment of novel symbionts in the deep terrestrial subsurface.</title>
        <authorList>
            <person name="Probst A.J."/>
            <person name="Ladd B."/>
            <person name="Jarett J.K."/>
            <person name="Geller-Mcgrath D.E."/>
            <person name="Sieber C.M."/>
            <person name="Emerson J.B."/>
            <person name="Anantharaman K."/>
            <person name="Thomas B.C."/>
            <person name="Malmstrom R."/>
            <person name="Stieglmeier M."/>
            <person name="Klingl A."/>
            <person name="Woyke T."/>
            <person name="Ryan C.M."/>
            <person name="Banfield J.F."/>
        </authorList>
    </citation>
    <scope>NUCLEOTIDE SEQUENCE [LARGE SCALE GENOMIC DNA]</scope>
    <source>
        <strain evidence="1">CG22_combo_CG10-13_8_21_14_all_39_10</strain>
    </source>
</reference>
<evidence type="ECO:0000313" key="1">
    <source>
        <dbReference type="EMBL" id="PIP57822.1"/>
    </source>
</evidence>
<dbReference type="EMBL" id="PCSW01000031">
    <property type="protein sequence ID" value="PIP57822.1"/>
    <property type="molecule type" value="Genomic_DNA"/>
</dbReference>
<evidence type="ECO:0000313" key="2">
    <source>
        <dbReference type="Proteomes" id="UP000229847"/>
    </source>
</evidence>
<name>A0A2H0BJH8_9BACT</name>
<dbReference type="AlphaFoldDB" id="A0A2H0BJH8"/>
<comment type="caution">
    <text evidence="1">The sequence shown here is derived from an EMBL/GenBank/DDBJ whole genome shotgun (WGS) entry which is preliminary data.</text>
</comment>
<accession>A0A2H0BJH8</accession>